<proteinExistence type="predicted"/>
<dbReference type="RefSeq" id="WP_246336691.1">
    <property type="nucleotide sequence ID" value="NZ_JACHVQ010000002.1"/>
</dbReference>
<organism evidence="2 3">
    <name type="scientific">Flexivirga oryzae</name>
    <dbReference type="NCBI Taxonomy" id="1794944"/>
    <lineage>
        <taxon>Bacteria</taxon>
        <taxon>Bacillati</taxon>
        <taxon>Actinomycetota</taxon>
        <taxon>Actinomycetes</taxon>
        <taxon>Micrococcales</taxon>
        <taxon>Dermacoccaceae</taxon>
        <taxon>Flexivirga</taxon>
    </lineage>
</organism>
<sequence>MSEIPAPITPYLEPAAKDLAEATAQHPRIYEIPPEEGRKILADLQSDQSVPRLDCSTSTAPAGCSATSTPTTDSSAN</sequence>
<feature type="compositionally biased region" description="Low complexity" evidence="1">
    <location>
        <begin position="65"/>
        <end position="77"/>
    </location>
</feature>
<evidence type="ECO:0000256" key="1">
    <source>
        <dbReference type="SAM" id="MobiDB-lite"/>
    </source>
</evidence>
<evidence type="ECO:0000313" key="3">
    <source>
        <dbReference type="Proteomes" id="UP000559182"/>
    </source>
</evidence>
<protein>
    <submittedName>
        <fullName evidence="2">Uncharacterized protein</fullName>
    </submittedName>
</protein>
<keyword evidence="3" id="KW-1185">Reference proteome</keyword>
<evidence type="ECO:0000313" key="2">
    <source>
        <dbReference type="EMBL" id="MBB2893097.1"/>
    </source>
</evidence>
<reference evidence="2 3" key="1">
    <citation type="submission" date="2020-08" db="EMBL/GenBank/DDBJ databases">
        <title>Sequencing the genomes of 1000 actinobacteria strains.</title>
        <authorList>
            <person name="Klenk H.-P."/>
        </authorList>
    </citation>
    <scope>NUCLEOTIDE SEQUENCE [LARGE SCALE GENOMIC DNA]</scope>
    <source>
        <strain evidence="2 3">DSM 105369</strain>
    </source>
</reference>
<comment type="caution">
    <text evidence="2">The sequence shown here is derived from an EMBL/GenBank/DDBJ whole genome shotgun (WGS) entry which is preliminary data.</text>
</comment>
<gene>
    <name evidence="2" type="ORF">FHU39_003115</name>
</gene>
<name>A0A839N750_9MICO</name>
<feature type="region of interest" description="Disordered" evidence="1">
    <location>
        <begin position="43"/>
        <end position="77"/>
    </location>
</feature>
<dbReference type="EMBL" id="JACHVQ010000002">
    <property type="protein sequence ID" value="MBB2893097.1"/>
    <property type="molecule type" value="Genomic_DNA"/>
</dbReference>
<accession>A0A839N750</accession>
<feature type="compositionally biased region" description="Polar residues" evidence="1">
    <location>
        <begin position="45"/>
        <end position="60"/>
    </location>
</feature>
<dbReference type="Proteomes" id="UP000559182">
    <property type="component" value="Unassembled WGS sequence"/>
</dbReference>
<dbReference type="AlphaFoldDB" id="A0A839N750"/>